<dbReference type="InterPro" id="IPR001841">
    <property type="entry name" value="Znf_RING"/>
</dbReference>
<keyword evidence="3 4" id="KW-0862">Zinc</keyword>
<evidence type="ECO:0000256" key="5">
    <source>
        <dbReference type="SAM" id="MobiDB-lite"/>
    </source>
</evidence>
<dbReference type="InterPro" id="IPR036855">
    <property type="entry name" value="Znf_CCCH_sf"/>
</dbReference>
<dbReference type="Proteomes" id="UP000001070">
    <property type="component" value="Unassembled WGS sequence"/>
</dbReference>
<evidence type="ECO:0000256" key="4">
    <source>
        <dbReference type="PROSITE-ProRule" id="PRU00723"/>
    </source>
</evidence>
<dbReference type="SUPFAM" id="SSF90229">
    <property type="entry name" value="CCCH zinc finger"/>
    <property type="match status" value="1"/>
</dbReference>
<feature type="region of interest" description="Disordered" evidence="5">
    <location>
        <begin position="1"/>
        <end position="101"/>
    </location>
</feature>
<evidence type="ECO:0000259" key="7">
    <source>
        <dbReference type="PROSITE" id="PS50103"/>
    </source>
</evidence>
<dbReference type="SMART" id="SM00184">
    <property type="entry name" value="RING"/>
    <property type="match status" value="1"/>
</dbReference>
<proteinExistence type="predicted"/>
<feature type="compositionally biased region" description="Acidic residues" evidence="5">
    <location>
        <begin position="330"/>
        <end position="341"/>
    </location>
</feature>
<dbReference type="InterPro" id="IPR017907">
    <property type="entry name" value="Znf_RING_CS"/>
</dbReference>
<dbReference type="KEGG" id="dgr:6567851"/>
<protein>
    <submittedName>
        <fullName evidence="8">GH22886</fullName>
    </submittedName>
</protein>
<dbReference type="FunCoup" id="B4JTI0">
    <property type="interactions" value="1484"/>
</dbReference>
<evidence type="ECO:0000256" key="3">
    <source>
        <dbReference type="ARBA" id="ARBA00022833"/>
    </source>
</evidence>
<dbReference type="SMR" id="B4JTI0"/>
<evidence type="ECO:0000259" key="6">
    <source>
        <dbReference type="PROSITE" id="PS50089"/>
    </source>
</evidence>
<dbReference type="PhylomeDB" id="B4JTI0"/>
<dbReference type="InterPro" id="IPR013083">
    <property type="entry name" value="Znf_RING/FYVE/PHD"/>
</dbReference>
<dbReference type="FunFam" id="3.30.40.10:FF:000045">
    <property type="entry name" value="RING finger protein 113A"/>
    <property type="match status" value="1"/>
</dbReference>
<feature type="domain" description="RING-type" evidence="6">
    <location>
        <begin position="270"/>
        <end position="308"/>
    </location>
</feature>
<dbReference type="Pfam" id="PF13920">
    <property type="entry name" value="zf-C3HC4_3"/>
    <property type="match status" value="1"/>
</dbReference>
<dbReference type="OMA" id="WQLEADH"/>
<dbReference type="eggNOG" id="KOG1813">
    <property type="taxonomic scope" value="Eukaryota"/>
</dbReference>
<dbReference type="PROSITE" id="PS00518">
    <property type="entry name" value="ZF_RING_1"/>
    <property type="match status" value="1"/>
</dbReference>
<feature type="compositionally biased region" description="Basic and acidic residues" evidence="5">
    <location>
        <begin position="342"/>
        <end position="351"/>
    </location>
</feature>
<dbReference type="OrthoDB" id="25761at2759"/>
<dbReference type="InterPro" id="IPR039971">
    <property type="entry name" value="CWC24-like"/>
</dbReference>
<dbReference type="Pfam" id="PF00642">
    <property type="entry name" value="zf-CCCH"/>
    <property type="match status" value="1"/>
</dbReference>
<dbReference type="PANTHER" id="PTHR12930">
    <property type="entry name" value="ZINC FINGER PROTEIN 183"/>
    <property type="match status" value="1"/>
</dbReference>
<dbReference type="SUPFAM" id="SSF57850">
    <property type="entry name" value="RING/U-box"/>
    <property type="match status" value="1"/>
</dbReference>
<evidence type="ECO:0000313" key="9">
    <source>
        <dbReference type="Proteomes" id="UP000001070"/>
    </source>
</evidence>
<evidence type="ECO:0000313" key="8">
    <source>
        <dbReference type="EMBL" id="EDV95070.1"/>
    </source>
</evidence>
<name>B4JTI0_DROGR</name>
<dbReference type="Gene3D" id="3.30.40.10">
    <property type="entry name" value="Zinc/RING finger domain, C3HC4 (zinc finger)"/>
    <property type="match status" value="1"/>
</dbReference>
<feature type="compositionally biased region" description="Polar residues" evidence="5">
    <location>
        <begin position="1"/>
        <end position="11"/>
    </location>
</feature>
<keyword evidence="9" id="KW-1185">Reference proteome</keyword>
<keyword evidence="1 4" id="KW-0479">Metal-binding</keyword>
<feature type="domain" description="C3H1-type" evidence="7">
    <location>
        <begin position="200"/>
        <end position="228"/>
    </location>
</feature>
<dbReference type="HOGENOM" id="CLU_050460_1_0_1"/>
<dbReference type="GO" id="GO:0008270">
    <property type="term" value="F:zinc ion binding"/>
    <property type="evidence" value="ECO:0007669"/>
    <property type="project" value="UniProtKB-KW"/>
</dbReference>
<feature type="compositionally biased region" description="Basic residues" evidence="5">
    <location>
        <begin position="13"/>
        <end position="29"/>
    </location>
</feature>
<organism evidence="9">
    <name type="scientific">Drosophila grimshawi</name>
    <name type="common">Hawaiian fruit fly</name>
    <name type="synonym">Idiomyia grimshawi</name>
    <dbReference type="NCBI Taxonomy" id="7222"/>
    <lineage>
        <taxon>Eukaryota</taxon>
        <taxon>Metazoa</taxon>
        <taxon>Ecdysozoa</taxon>
        <taxon>Arthropoda</taxon>
        <taxon>Hexapoda</taxon>
        <taxon>Insecta</taxon>
        <taxon>Pterygota</taxon>
        <taxon>Neoptera</taxon>
        <taxon>Endopterygota</taxon>
        <taxon>Diptera</taxon>
        <taxon>Brachycera</taxon>
        <taxon>Muscomorpha</taxon>
        <taxon>Ephydroidea</taxon>
        <taxon>Drosophilidae</taxon>
        <taxon>Drosophila</taxon>
        <taxon>Hawaiian Drosophila</taxon>
    </lineage>
</organism>
<dbReference type="GO" id="GO:0034247">
    <property type="term" value="P:snoRNA splicing"/>
    <property type="evidence" value="ECO:0007669"/>
    <property type="project" value="TreeGrafter"/>
</dbReference>
<dbReference type="PANTHER" id="PTHR12930:SF0">
    <property type="entry name" value="RING FINGER PROTEIN 113B"/>
    <property type="match status" value="1"/>
</dbReference>
<reference evidence="8 9" key="1">
    <citation type="journal article" date="2007" name="Nature">
        <title>Evolution of genes and genomes on the Drosophila phylogeny.</title>
        <authorList>
            <consortium name="Drosophila 12 Genomes Consortium"/>
            <person name="Clark A.G."/>
            <person name="Eisen M.B."/>
            <person name="Smith D.R."/>
            <person name="Bergman C.M."/>
            <person name="Oliver B."/>
            <person name="Markow T.A."/>
            <person name="Kaufman T.C."/>
            <person name="Kellis M."/>
            <person name="Gelbart W."/>
            <person name="Iyer V.N."/>
            <person name="Pollard D.A."/>
            <person name="Sackton T.B."/>
            <person name="Larracuente A.M."/>
            <person name="Singh N.D."/>
            <person name="Abad J.P."/>
            <person name="Abt D.N."/>
            <person name="Adryan B."/>
            <person name="Aguade M."/>
            <person name="Akashi H."/>
            <person name="Anderson W.W."/>
            <person name="Aquadro C.F."/>
            <person name="Ardell D.H."/>
            <person name="Arguello R."/>
            <person name="Artieri C.G."/>
            <person name="Barbash D.A."/>
            <person name="Barker D."/>
            <person name="Barsanti P."/>
            <person name="Batterham P."/>
            <person name="Batzoglou S."/>
            <person name="Begun D."/>
            <person name="Bhutkar A."/>
            <person name="Blanco E."/>
            <person name="Bosak S.A."/>
            <person name="Bradley R.K."/>
            <person name="Brand A.D."/>
            <person name="Brent M.R."/>
            <person name="Brooks A.N."/>
            <person name="Brown R.H."/>
            <person name="Butlin R.K."/>
            <person name="Caggese C."/>
            <person name="Calvi B.R."/>
            <person name="Bernardo de Carvalho A."/>
            <person name="Caspi A."/>
            <person name="Castrezana S."/>
            <person name="Celniker S.E."/>
            <person name="Chang J.L."/>
            <person name="Chapple C."/>
            <person name="Chatterji S."/>
            <person name="Chinwalla A."/>
            <person name="Civetta A."/>
            <person name="Clifton S.W."/>
            <person name="Comeron J.M."/>
            <person name="Costello J.C."/>
            <person name="Coyne J.A."/>
            <person name="Daub J."/>
            <person name="David R.G."/>
            <person name="Delcher A.L."/>
            <person name="Delehaunty K."/>
            <person name="Do C.B."/>
            <person name="Ebling H."/>
            <person name="Edwards K."/>
            <person name="Eickbush T."/>
            <person name="Evans J.D."/>
            <person name="Filipski A."/>
            <person name="Findeiss S."/>
            <person name="Freyhult E."/>
            <person name="Fulton L."/>
            <person name="Fulton R."/>
            <person name="Garcia A.C."/>
            <person name="Gardiner A."/>
            <person name="Garfield D.A."/>
            <person name="Garvin B.E."/>
            <person name="Gibson G."/>
            <person name="Gilbert D."/>
            <person name="Gnerre S."/>
            <person name="Godfrey J."/>
            <person name="Good R."/>
            <person name="Gotea V."/>
            <person name="Gravely B."/>
            <person name="Greenberg A.J."/>
            <person name="Griffiths-Jones S."/>
            <person name="Gross S."/>
            <person name="Guigo R."/>
            <person name="Gustafson E.A."/>
            <person name="Haerty W."/>
            <person name="Hahn M.W."/>
            <person name="Halligan D.L."/>
            <person name="Halpern A.L."/>
            <person name="Halter G.M."/>
            <person name="Han M.V."/>
            <person name="Heger A."/>
            <person name="Hillier L."/>
            <person name="Hinrichs A.S."/>
            <person name="Holmes I."/>
            <person name="Hoskins R.A."/>
            <person name="Hubisz M.J."/>
            <person name="Hultmark D."/>
            <person name="Huntley M.A."/>
            <person name="Jaffe D.B."/>
            <person name="Jagadeeshan S."/>
            <person name="Jeck W.R."/>
            <person name="Johnson J."/>
            <person name="Jones C.D."/>
            <person name="Jordan W.C."/>
            <person name="Karpen G.H."/>
            <person name="Kataoka E."/>
            <person name="Keightley P.D."/>
            <person name="Kheradpour P."/>
            <person name="Kirkness E.F."/>
            <person name="Koerich L.B."/>
            <person name="Kristiansen K."/>
            <person name="Kudrna D."/>
            <person name="Kulathinal R.J."/>
            <person name="Kumar S."/>
            <person name="Kwok R."/>
            <person name="Lander E."/>
            <person name="Langley C.H."/>
            <person name="Lapoint R."/>
            <person name="Lazzaro B.P."/>
            <person name="Lee S.J."/>
            <person name="Levesque L."/>
            <person name="Li R."/>
            <person name="Lin C.F."/>
            <person name="Lin M.F."/>
            <person name="Lindblad-Toh K."/>
            <person name="Llopart A."/>
            <person name="Long M."/>
            <person name="Low L."/>
            <person name="Lozovsky E."/>
            <person name="Lu J."/>
            <person name="Luo M."/>
            <person name="Machado C.A."/>
            <person name="Makalowski W."/>
            <person name="Marzo M."/>
            <person name="Matsuda M."/>
            <person name="Matzkin L."/>
            <person name="McAllister B."/>
            <person name="McBride C.S."/>
            <person name="McKernan B."/>
            <person name="McKernan K."/>
            <person name="Mendez-Lago M."/>
            <person name="Minx P."/>
            <person name="Mollenhauer M.U."/>
            <person name="Montooth K."/>
            <person name="Mount S.M."/>
            <person name="Mu X."/>
            <person name="Myers E."/>
            <person name="Negre B."/>
            <person name="Newfeld S."/>
            <person name="Nielsen R."/>
            <person name="Noor M.A."/>
            <person name="O'Grady P."/>
            <person name="Pachter L."/>
            <person name="Papaceit M."/>
            <person name="Parisi M.J."/>
            <person name="Parisi M."/>
            <person name="Parts L."/>
            <person name="Pedersen J.S."/>
            <person name="Pesole G."/>
            <person name="Phillippy A.M."/>
            <person name="Ponting C.P."/>
            <person name="Pop M."/>
            <person name="Porcelli D."/>
            <person name="Powell J.R."/>
            <person name="Prohaska S."/>
            <person name="Pruitt K."/>
            <person name="Puig M."/>
            <person name="Quesneville H."/>
            <person name="Ram K.R."/>
            <person name="Rand D."/>
            <person name="Rasmussen M.D."/>
            <person name="Reed L.K."/>
            <person name="Reenan R."/>
            <person name="Reily A."/>
            <person name="Remington K.A."/>
            <person name="Rieger T.T."/>
            <person name="Ritchie M.G."/>
            <person name="Robin C."/>
            <person name="Rogers Y.H."/>
            <person name="Rohde C."/>
            <person name="Rozas J."/>
            <person name="Rubenfield M.J."/>
            <person name="Ruiz A."/>
            <person name="Russo S."/>
            <person name="Salzberg S.L."/>
            <person name="Sanchez-Gracia A."/>
            <person name="Saranga D.J."/>
            <person name="Sato H."/>
            <person name="Schaeffer S.W."/>
            <person name="Schatz M.C."/>
            <person name="Schlenke T."/>
            <person name="Schwartz R."/>
            <person name="Segarra C."/>
            <person name="Singh R.S."/>
            <person name="Sirot L."/>
            <person name="Sirota M."/>
            <person name="Sisneros N.B."/>
            <person name="Smith C.D."/>
            <person name="Smith T.F."/>
            <person name="Spieth J."/>
            <person name="Stage D.E."/>
            <person name="Stark A."/>
            <person name="Stephan W."/>
            <person name="Strausberg R.L."/>
            <person name="Strempel S."/>
            <person name="Sturgill D."/>
            <person name="Sutton G."/>
            <person name="Sutton G.G."/>
            <person name="Tao W."/>
            <person name="Teichmann S."/>
            <person name="Tobari Y.N."/>
            <person name="Tomimura Y."/>
            <person name="Tsolas J.M."/>
            <person name="Valente V.L."/>
            <person name="Venter E."/>
            <person name="Venter J.C."/>
            <person name="Vicario S."/>
            <person name="Vieira F.G."/>
            <person name="Vilella A.J."/>
            <person name="Villasante A."/>
            <person name="Walenz B."/>
            <person name="Wang J."/>
            <person name="Wasserman M."/>
            <person name="Watts T."/>
            <person name="Wilson D."/>
            <person name="Wilson R.K."/>
            <person name="Wing R.A."/>
            <person name="Wolfner M.F."/>
            <person name="Wong A."/>
            <person name="Wong G.K."/>
            <person name="Wu C.I."/>
            <person name="Wu G."/>
            <person name="Yamamoto D."/>
            <person name="Yang H.P."/>
            <person name="Yang S.P."/>
            <person name="Yorke J.A."/>
            <person name="Yoshida K."/>
            <person name="Zdobnov E."/>
            <person name="Zhang P."/>
            <person name="Zhang Y."/>
            <person name="Zimin A.V."/>
            <person name="Baldwin J."/>
            <person name="Abdouelleil A."/>
            <person name="Abdulkadir J."/>
            <person name="Abebe A."/>
            <person name="Abera B."/>
            <person name="Abreu J."/>
            <person name="Acer S.C."/>
            <person name="Aftuck L."/>
            <person name="Alexander A."/>
            <person name="An P."/>
            <person name="Anderson E."/>
            <person name="Anderson S."/>
            <person name="Arachi H."/>
            <person name="Azer M."/>
            <person name="Bachantsang P."/>
            <person name="Barry A."/>
            <person name="Bayul T."/>
            <person name="Berlin A."/>
            <person name="Bessette D."/>
            <person name="Bloom T."/>
            <person name="Blye J."/>
            <person name="Boguslavskiy L."/>
            <person name="Bonnet C."/>
            <person name="Boukhgalter B."/>
            <person name="Bourzgui I."/>
            <person name="Brown A."/>
            <person name="Cahill P."/>
            <person name="Channer S."/>
            <person name="Cheshatsang Y."/>
            <person name="Chuda L."/>
            <person name="Citroen M."/>
            <person name="Collymore A."/>
            <person name="Cooke P."/>
            <person name="Costello M."/>
            <person name="D'Aco K."/>
            <person name="Daza R."/>
            <person name="De Haan G."/>
            <person name="DeGray S."/>
            <person name="DeMaso C."/>
            <person name="Dhargay N."/>
            <person name="Dooley K."/>
            <person name="Dooley E."/>
            <person name="Doricent M."/>
            <person name="Dorje P."/>
            <person name="Dorjee K."/>
            <person name="Dupes A."/>
            <person name="Elong R."/>
            <person name="Falk J."/>
            <person name="Farina A."/>
            <person name="Faro S."/>
            <person name="Ferguson D."/>
            <person name="Fisher S."/>
            <person name="Foley C.D."/>
            <person name="Franke A."/>
            <person name="Friedrich D."/>
            <person name="Gadbois L."/>
            <person name="Gearin G."/>
            <person name="Gearin C.R."/>
            <person name="Giannoukos G."/>
            <person name="Goode T."/>
            <person name="Graham J."/>
            <person name="Grandbois E."/>
            <person name="Grewal S."/>
            <person name="Gyaltsen K."/>
            <person name="Hafez N."/>
            <person name="Hagos B."/>
            <person name="Hall J."/>
            <person name="Henson C."/>
            <person name="Hollinger A."/>
            <person name="Honan T."/>
            <person name="Huard M.D."/>
            <person name="Hughes L."/>
            <person name="Hurhula B."/>
            <person name="Husby M.E."/>
            <person name="Kamat A."/>
            <person name="Kanga B."/>
            <person name="Kashin S."/>
            <person name="Khazanovich D."/>
            <person name="Kisner P."/>
            <person name="Lance K."/>
            <person name="Lara M."/>
            <person name="Lee W."/>
            <person name="Lennon N."/>
            <person name="Letendre F."/>
            <person name="LeVine R."/>
            <person name="Lipovsky A."/>
            <person name="Liu X."/>
            <person name="Liu J."/>
            <person name="Liu S."/>
            <person name="Lokyitsang T."/>
            <person name="Lokyitsang Y."/>
            <person name="Lubonja R."/>
            <person name="Lui A."/>
            <person name="MacDonald P."/>
            <person name="Magnisalis V."/>
            <person name="Maru K."/>
            <person name="Matthews C."/>
            <person name="McCusker W."/>
            <person name="McDonough S."/>
            <person name="Mehta T."/>
            <person name="Meldrim J."/>
            <person name="Meneus L."/>
            <person name="Mihai O."/>
            <person name="Mihalev A."/>
            <person name="Mihova T."/>
            <person name="Mittelman R."/>
            <person name="Mlenga V."/>
            <person name="Montmayeur A."/>
            <person name="Mulrain L."/>
            <person name="Navidi A."/>
            <person name="Naylor J."/>
            <person name="Negash T."/>
            <person name="Nguyen T."/>
            <person name="Nguyen N."/>
            <person name="Nicol R."/>
            <person name="Norbu C."/>
            <person name="Norbu N."/>
            <person name="Novod N."/>
            <person name="O'Neill B."/>
            <person name="Osman S."/>
            <person name="Markiewicz E."/>
            <person name="Oyono O.L."/>
            <person name="Patti C."/>
            <person name="Phunkhang P."/>
            <person name="Pierre F."/>
            <person name="Priest M."/>
            <person name="Raghuraman S."/>
            <person name="Rege F."/>
            <person name="Reyes R."/>
            <person name="Rise C."/>
            <person name="Rogov P."/>
            <person name="Ross K."/>
            <person name="Ryan E."/>
            <person name="Settipalli S."/>
            <person name="Shea T."/>
            <person name="Sherpa N."/>
            <person name="Shi L."/>
            <person name="Shih D."/>
            <person name="Sparrow T."/>
            <person name="Spaulding J."/>
            <person name="Stalker J."/>
            <person name="Stange-Thomann N."/>
            <person name="Stavropoulos S."/>
            <person name="Stone C."/>
            <person name="Strader C."/>
            <person name="Tesfaye S."/>
            <person name="Thomson T."/>
            <person name="Thoulutsang Y."/>
            <person name="Thoulutsang D."/>
            <person name="Topham K."/>
            <person name="Topping I."/>
            <person name="Tsamla T."/>
            <person name="Vassiliev H."/>
            <person name="Vo A."/>
            <person name="Wangchuk T."/>
            <person name="Wangdi T."/>
            <person name="Weiand M."/>
            <person name="Wilkinson J."/>
            <person name="Wilson A."/>
            <person name="Yadav S."/>
            <person name="Young G."/>
            <person name="Yu Q."/>
            <person name="Zembek L."/>
            <person name="Zhong D."/>
            <person name="Zimmer A."/>
            <person name="Zwirko Z."/>
            <person name="Jaffe D.B."/>
            <person name="Alvarez P."/>
            <person name="Brockman W."/>
            <person name="Butler J."/>
            <person name="Chin C."/>
            <person name="Gnerre S."/>
            <person name="Grabherr M."/>
            <person name="Kleber M."/>
            <person name="Mauceli E."/>
            <person name="MacCallum I."/>
        </authorList>
    </citation>
    <scope>NUCLEOTIDE SEQUENCE [LARGE SCALE GENOMIC DNA]</scope>
    <source>
        <strain evidence="9">Tucson 15287-2541.00</strain>
    </source>
</reference>
<gene>
    <name evidence="8" type="primary">Dgri\GH22886</name>
    <name evidence="8" type="ORF">Dgri_GH22886</name>
</gene>
<dbReference type="PROSITE" id="PS50103">
    <property type="entry name" value="ZF_C3H1"/>
    <property type="match status" value="1"/>
</dbReference>
<feature type="zinc finger region" description="C3H1-type" evidence="4">
    <location>
        <begin position="200"/>
        <end position="228"/>
    </location>
</feature>
<sequence length="364" mass="40660">MSEEAPSTSTFGFKKRNINRGAGMRRKKVSTSSSNESAKSSDEELQNKTSALARAANRRKRTNPNFQSTKTSAKRKPDAGSKGADSLGSGTESGGDNDDVGVAYKSKREAIPSGPQDQGATSVNEVDTELDRDAQAIHARSLKINEELEGKADDKLYRGINNYAQYYKKKDTAAGNASSGMVRSGPIRAPAHLRATVRWDYQPDICKDYKETGYCGFGDSCKFLHDRSDYKAGWQLEMDHEAERRGDCDSDGDEHKYEIHSDEESLPFKCHICRQSFVNPVVTKCKHYFCEKCALAHYKKSQRCIICSQQTNGIFNPAKELIARLKTEPMEELDDDEDDDDHERPHAKNTEQEVQEISSNSDTD</sequence>
<feature type="region of interest" description="Disordered" evidence="5">
    <location>
        <begin position="326"/>
        <end position="364"/>
    </location>
</feature>
<dbReference type="InParanoid" id="B4JTI0"/>
<dbReference type="CDD" id="cd16539">
    <property type="entry name" value="RING-HC_RNF113A_B"/>
    <property type="match status" value="1"/>
</dbReference>
<dbReference type="STRING" id="7222.B4JTI0"/>
<accession>B4JTI0</accession>
<dbReference type="Gene3D" id="4.10.1000.10">
    <property type="entry name" value="Zinc finger, CCCH-type"/>
    <property type="match status" value="1"/>
</dbReference>
<evidence type="ECO:0000256" key="2">
    <source>
        <dbReference type="ARBA" id="ARBA00022771"/>
    </source>
</evidence>
<dbReference type="AlphaFoldDB" id="B4JTI0"/>
<dbReference type="EMBL" id="CH916373">
    <property type="protein sequence ID" value="EDV95070.1"/>
    <property type="molecule type" value="Genomic_DNA"/>
</dbReference>
<dbReference type="InterPro" id="IPR000571">
    <property type="entry name" value="Znf_CCCH"/>
</dbReference>
<dbReference type="SMART" id="SM00356">
    <property type="entry name" value="ZnF_C3H1"/>
    <property type="match status" value="1"/>
</dbReference>
<evidence type="ECO:0000256" key="1">
    <source>
        <dbReference type="ARBA" id="ARBA00022723"/>
    </source>
</evidence>
<keyword evidence="2 4" id="KW-0863">Zinc-finger</keyword>
<feature type="compositionally biased region" description="Polar residues" evidence="5">
    <location>
        <begin position="355"/>
        <end position="364"/>
    </location>
</feature>
<dbReference type="GO" id="GO:0005684">
    <property type="term" value="C:U2-type spliceosomal complex"/>
    <property type="evidence" value="ECO:0007669"/>
    <property type="project" value="TreeGrafter"/>
</dbReference>
<dbReference type="PROSITE" id="PS50089">
    <property type="entry name" value="ZF_RING_2"/>
    <property type="match status" value="1"/>
</dbReference>